<dbReference type="GO" id="GO:0003677">
    <property type="term" value="F:DNA binding"/>
    <property type="evidence" value="ECO:0007669"/>
    <property type="project" value="InterPro"/>
</dbReference>
<reference evidence="6 7" key="1">
    <citation type="submission" date="2019-03" db="EMBL/GenBank/DDBJ databases">
        <authorList>
            <person name="Kim M.K.M."/>
        </authorList>
    </citation>
    <scope>NUCLEOTIDE SEQUENCE [LARGE SCALE GENOMIC DNA]</scope>
    <source>
        <strain evidence="6 7">18JY15-6</strain>
    </source>
</reference>
<dbReference type="EMBL" id="SJZJ01000001">
    <property type="protein sequence ID" value="TCJ31070.1"/>
    <property type="molecule type" value="Genomic_DNA"/>
</dbReference>
<keyword evidence="4" id="KW-0472">Membrane</keyword>
<evidence type="ECO:0000256" key="3">
    <source>
        <dbReference type="PROSITE-ProRule" id="PRU00289"/>
    </source>
</evidence>
<keyword evidence="2 3" id="KW-0067">ATP-binding</keyword>
<sequence>MYAASTTLSRALAVNAGRVLRHLRAAPGLALVAIALIWLGWPWSAFPAFILAVALSTGELLWVRATANPNRLLCLVLGLIGCRRVRSRWAEVCESAGLARGSGNALHLPQLMKVTATWPYVSARVRPLIGQTATDFVAASEAIRMAMNASRLRIEPAGPRELDLAFTVGDPLAAVSPADISQTSDLDALTIGVREDGAPWRIAVGPHTLVAGCSGAGKGSVFWSTAFALAPHVPTGTVRLHGIDLKGGMEVLVGEGLFTSVATNAKDAVALLEQLVQLMQQRTVRYAGRVRSHTPTADDPLEVVMIDELAALTAYANDRDLQRRADTAINLLCSQGRAPGFMVLACLQDPRKEVVPSRGLFTQTIGLRLKDRSETTMVLGDGATESGALCHQIPRALPGVAYVSSEELSHPMRVRAFYADDEAIRATAQQYSAPERLEVPTFREPADRRRLRTVEASE</sequence>
<dbReference type="PROSITE" id="PS50901">
    <property type="entry name" value="FTSK"/>
    <property type="match status" value="1"/>
</dbReference>
<dbReference type="InterPro" id="IPR002543">
    <property type="entry name" value="FtsK_dom"/>
</dbReference>
<keyword evidence="4" id="KW-1133">Transmembrane helix</keyword>
<keyword evidence="1 3" id="KW-0547">Nucleotide-binding</keyword>
<proteinExistence type="predicted"/>
<name>A0A4R1CIC4_9ACTN</name>
<dbReference type="GO" id="GO:0005524">
    <property type="term" value="F:ATP binding"/>
    <property type="evidence" value="ECO:0007669"/>
    <property type="project" value="UniProtKB-UniRule"/>
</dbReference>
<protein>
    <recommendedName>
        <fullName evidence="5">FtsK domain-containing protein</fullName>
    </recommendedName>
</protein>
<dbReference type="InterPro" id="IPR050206">
    <property type="entry name" value="FtsK/SpoIIIE/SftA"/>
</dbReference>
<evidence type="ECO:0000256" key="2">
    <source>
        <dbReference type="ARBA" id="ARBA00022840"/>
    </source>
</evidence>
<dbReference type="SUPFAM" id="SSF52540">
    <property type="entry name" value="P-loop containing nucleoside triphosphate hydrolases"/>
    <property type="match status" value="1"/>
</dbReference>
<organism evidence="6 7">
    <name type="scientific">Nocardioides jejuensis</name>
    <dbReference type="NCBI Taxonomy" id="2502782"/>
    <lineage>
        <taxon>Bacteria</taxon>
        <taxon>Bacillati</taxon>
        <taxon>Actinomycetota</taxon>
        <taxon>Actinomycetes</taxon>
        <taxon>Propionibacteriales</taxon>
        <taxon>Nocardioidaceae</taxon>
        <taxon>Nocardioides</taxon>
    </lineage>
</organism>
<dbReference type="OrthoDB" id="3217500at2"/>
<feature type="binding site" evidence="3">
    <location>
        <begin position="212"/>
        <end position="219"/>
    </location>
    <ligand>
        <name>ATP</name>
        <dbReference type="ChEBI" id="CHEBI:30616"/>
    </ligand>
</feature>
<comment type="caution">
    <text evidence="6">The sequence shown here is derived from an EMBL/GenBank/DDBJ whole genome shotgun (WGS) entry which is preliminary data.</text>
</comment>
<evidence type="ECO:0000259" key="5">
    <source>
        <dbReference type="PROSITE" id="PS50901"/>
    </source>
</evidence>
<dbReference type="Gene3D" id="3.40.50.300">
    <property type="entry name" value="P-loop containing nucleotide triphosphate hydrolases"/>
    <property type="match status" value="1"/>
</dbReference>
<dbReference type="Proteomes" id="UP000295453">
    <property type="component" value="Unassembled WGS sequence"/>
</dbReference>
<keyword evidence="4" id="KW-0812">Transmembrane</keyword>
<gene>
    <name evidence="6" type="ORF">EPD65_00390</name>
</gene>
<evidence type="ECO:0000313" key="6">
    <source>
        <dbReference type="EMBL" id="TCJ31070.1"/>
    </source>
</evidence>
<feature type="domain" description="FtsK" evidence="5">
    <location>
        <begin position="186"/>
        <end position="376"/>
    </location>
</feature>
<keyword evidence="7" id="KW-1185">Reference proteome</keyword>
<feature type="transmembrane region" description="Helical" evidence="4">
    <location>
        <begin position="21"/>
        <end position="39"/>
    </location>
</feature>
<evidence type="ECO:0000256" key="1">
    <source>
        <dbReference type="ARBA" id="ARBA00022741"/>
    </source>
</evidence>
<dbReference type="PANTHER" id="PTHR22683:SF41">
    <property type="entry name" value="DNA TRANSLOCASE FTSK"/>
    <property type="match status" value="1"/>
</dbReference>
<accession>A0A4R1CIC4</accession>
<evidence type="ECO:0000256" key="4">
    <source>
        <dbReference type="SAM" id="Phobius"/>
    </source>
</evidence>
<dbReference type="InterPro" id="IPR027417">
    <property type="entry name" value="P-loop_NTPase"/>
</dbReference>
<dbReference type="Pfam" id="PF01580">
    <property type="entry name" value="FtsK_SpoIIIE"/>
    <property type="match status" value="1"/>
</dbReference>
<dbReference type="AlphaFoldDB" id="A0A4R1CIC4"/>
<dbReference type="RefSeq" id="WP_131580816.1">
    <property type="nucleotide sequence ID" value="NZ_SJZJ01000001.1"/>
</dbReference>
<evidence type="ECO:0000313" key="7">
    <source>
        <dbReference type="Proteomes" id="UP000295453"/>
    </source>
</evidence>
<dbReference type="PANTHER" id="PTHR22683">
    <property type="entry name" value="SPORULATION PROTEIN RELATED"/>
    <property type="match status" value="1"/>
</dbReference>